<evidence type="ECO:0000256" key="1">
    <source>
        <dbReference type="ARBA" id="ARBA00001946"/>
    </source>
</evidence>
<dbReference type="STRING" id="395965.Msil_0315"/>
<evidence type="ECO:0000256" key="2">
    <source>
        <dbReference type="ARBA" id="ARBA00022649"/>
    </source>
</evidence>
<comment type="similarity">
    <text evidence="9">Belongs to the MntA antitoxin family.</text>
</comment>
<keyword evidence="3" id="KW-0808">Transferase</keyword>
<dbReference type="InterPro" id="IPR052038">
    <property type="entry name" value="Type-VII_TA_antitoxin"/>
</dbReference>
<keyword evidence="12" id="KW-1185">Reference proteome</keyword>
<dbReference type="PANTHER" id="PTHR33571">
    <property type="entry name" value="SSL8005 PROTEIN"/>
    <property type="match status" value="1"/>
</dbReference>
<keyword evidence="6" id="KW-0547">Nucleotide-binding</keyword>
<keyword evidence="7" id="KW-0067">ATP-binding</keyword>
<evidence type="ECO:0000313" key="11">
    <source>
        <dbReference type="EMBL" id="ACK49294.1"/>
    </source>
</evidence>
<sequence length="97" mass="11382">MDREEAVTRLKRHEADLRRLGVERLYMFGSTARGDADDESDVDLFFDYEKGQLGLFELMDVKAFAARILGRKTDIMTRDSLHRTLRRQIEETAIRVF</sequence>
<dbReference type="EMBL" id="CP001280">
    <property type="protein sequence ID" value="ACK49294.1"/>
    <property type="molecule type" value="Genomic_DNA"/>
</dbReference>
<dbReference type="Proteomes" id="UP000002257">
    <property type="component" value="Chromosome"/>
</dbReference>
<keyword evidence="2" id="KW-1277">Toxin-antitoxin system</keyword>
<comment type="cofactor">
    <cofactor evidence="1">
        <name>Mg(2+)</name>
        <dbReference type="ChEBI" id="CHEBI:18420"/>
    </cofactor>
</comment>
<dbReference type="GO" id="GO:0046872">
    <property type="term" value="F:metal ion binding"/>
    <property type="evidence" value="ECO:0007669"/>
    <property type="project" value="UniProtKB-KW"/>
</dbReference>
<evidence type="ECO:0000256" key="6">
    <source>
        <dbReference type="ARBA" id="ARBA00022741"/>
    </source>
</evidence>
<evidence type="ECO:0000256" key="8">
    <source>
        <dbReference type="ARBA" id="ARBA00022842"/>
    </source>
</evidence>
<evidence type="ECO:0000256" key="3">
    <source>
        <dbReference type="ARBA" id="ARBA00022679"/>
    </source>
</evidence>
<keyword evidence="4" id="KW-0548">Nucleotidyltransferase</keyword>
<evidence type="ECO:0000256" key="9">
    <source>
        <dbReference type="ARBA" id="ARBA00038276"/>
    </source>
</evidence>
<keyword evidence="8" id="KW-0460">Magnesium</keyword>
<dbReference type="CDD" id="cd05403">
    <property type="entry name" value="NT_KNTase_like"/>
    <property type="match status" value="1"/>
</dbReference>
<dbReference type="InterPro" id="IPR043519">
    <property type="entry name" value="NT_sf"/>
</dbReference>
<evidence type="ECO:0000256" key="5">
    <source>
        <dbReference type="ARBA" id="ARBA00022723"/>
    </source>
</evidence>
<dbReference type="Pfam" id="PF01909">
    <property type="entry name" value="NTP_transf_2"/>
    <property type="match status" value="1"/>
</dbReference>
<dbReference type="RefSeq" id="WP_012589364.1">
    <property type="nucleotide sequence ID" value="NC_011666.1"/>
</dbReference>
<dbReference type="SUPFAM" id="SSF81301">
    <property type="entry name" value="Nucleotidyltransferase"/>
    <property type="match status" value="1"/>
</dbReference>
<dbReference type="KEGG" id="msl:Msil_0315"/>
<dbReference type="Gene3D" id="3.30.460.10">
    <property type="entry name" value="Beta Polymerase, domain 2"/>
    <property type="match status" value="1"/>
</dbReference>
<dbReference type="GO" id="GO:0005524">
    <property type="term" value="F:ATP binding"/>
    <property type="evidence" value="ECO:0007669"/>
    <property type="project" value="UniProtKB-KW"/>
</dbReference>
<evidence type="ECO:0000259" key="10">
    <source>
        <dbReference type="Pfam" id="PF01909"/>
    </source>
</evidence>
<feature type="domain" description="Polymerase nucleotidyl transferase" evidence="10">
    <location>
        <begin position="11"/>
        <end position="93"/>
    </location>
</feature>
<dbReference type="PANTHER" id="PTHR33571:SF14">
    <property type="entry name" value="PROTEIN ADENYLYLTRANSFERASE MJ0435-RELATED"/>
    <property type="match status" value="1"/>
</dbReference>
<evidence type="ECO:0000256" key="7">
    <source>
        <dbReference type="ARBA" id="ARBA00022840"/>
    </source>
</evidence>
<dbReference type="eggNOG" id="COG1669">
    <property type="taxonomic scope" value="Bacteria"/>
</dbReference>
<reference evidence="11 12" key="1">
    <citation type="journal article" date="2010" name="J. Bacteriol.">
        <title>Complete genome sequence of the aerobic facultative methanotroph Methylocella silvestris BL2.</title>
        <authorList>
            <person name="Chen Y."/>
            <person name="Crombie A."/>
            <person name="Rahman M.T."/>
            <person name="Dedysh S.N."/>
            <person name="Liesack W."/>
            <person name="Stott M.B."/>
            <person name="Alam M."/>
            <person name="Theisen A.R."/>
            <person name="Murrell J.C."/>
            <person name="Dunfield P.F."/>
        </authorList>
    </citation>
    <scope>NUCLEOTIDE SEQUENCE [LARGE SCALE GENOMIC DNA]</scope>
    <source>
        <strain evidence="12">DSM 15510 / CIP 108128 / LMG 27833 / NCIMB 13906 / BL2</strain>
    </source>
</reference>
<organism evidence="11 12">
    <name type="scientific">Methylocella silvestris (strain DSM 15510 / CIP 108128 / LMG 27833 / NCIMB 13906 / BL2)</name>
    <dbReference type="NCBI Taxonomy" id="395965"/>
    <lineage>
        <taxon>Bacteria</taxon>
        <taxon>Pseudomonadati</taxon>
        <taxon>Pseudomonadota</taxon>
        <taxon>Alphaproteobacteria</taxon>
        <taxon>Hyphomicrobiales</taxon>
        <taxon>Beijerinckiaceae</taxon>
        <taxon>Methylocella</taxon>
    </lineage>
</organism>
<evidence type="ECO:0000313" key="12">
    <source>
        <dbReference type="Proteomes" id="UP000002257"/>
    </source>
</evidence>
<keyword evidence="5" id="KW-0479">Metal-binding</keyword>
<dbReference type="AlphaFoldDB" id="B8EQM3"/>
<accession>B8EQM3</accession>
<dbReference type="GO" id="GO:0016779">
    <property type="term" value="F:nucleotidyltransferase activity"/>
    <property type="evidence" value="ECO:0007669"/>
    <property type="project" value="UniProtKB-KW"/>
</dbReference>
<dbReference type="HOGENOM" id="CLU_130257_10_1_5"/>
<dbReference type="OrthoDB" id="559450at2"/>
<proteinExistence type="inferred from homology"/>
<name>B8EQM3_METSB</name>
<protein>
    <submittedName>
        <fullName evidence="11">DNA polymerase beta domain protein region</fullName>
    </submittedName>
</protein>
<gene>
    <name evidence="11" type="ordered locus">Msil_0315</name>
</gene>
<evidence type="ECO:0000256" key="4">
    <source>
        <dbReference type="ARBA" id="ARBA00022695"/>
    </source>
</evidence>
<dbReference type="InterPro" id="IPR002934">
    <property type="entry name" value="Polymerase_NTP_transf_dom"/>
</dbReference>